<name>A0AAP3UXK3_9PROT</name>
<dbReference type="Proteomes" id="UP001301140">
    <property type="component" value="Unassembled WGS sequence"/>
</dbReference>
<sequence>MPGGSPRASLFSALMAFLLGAVLLVVGVPRLMGELALLPGNQAAGNLYAGLPVTEEGRERLARSRAAAAAWIEGPRLDRDLGMAALTAARAPGVTPEQAGKALGEAVARFTSSLQHAPADPYVWAFLALAHAQLRDLESTIEALTLAHVVGRGASELAVLRSTVSMAAWPWLNPVLKVAAGEDFVAALKRNGPALAEVALAAGFTDMVRRRLASEPVELRRAFDLYVAEKLCDASFRGSGACAL</sequence>
<evidence type="ECO:0000313" key="2">
    <source>
        <dbReference type="Proteomes" id="UP001301140"/>
    </source>
</evidence>
<dbReference type="SUPFAM" id="SSF48452">
    <property type="entry name" value="TPR-like"/>
    <property type="match status" value="1"/>
</dbReference>
<reference evidence="1 2" key="1">
    <citation type="submission" date="2023-03" db="EMBL/GenBank/DDBJ databases">
        <title>YIM 152171 draft genome.</title>
        <authorList>
            <person name="Yang Z."/>
        </authorList>
    </citation>
    <scope>NUCLEOTIDE SEQUENCE [LARGE SCALE GENOMIC DNA]</scope>
    <source>
        <strain evidence="1 2">YIM 152171</strain>
    </source>
</reference>
<keyword evidence="2" id="KW-1185">Reference proteome</keyword>
<protein>
    <submittedName>
        <fullName evidence="1">Uncharacterized protein</fullName>
    </submittedName>
</protein>
<dbReference type="InterPro" id="IPR011990">
    <property type="entry name" value="TPR-like_helical_dom_sf"/>
</dbReference>
<dbReference type="EMBL" id="JARGEQ010000006">
    <property type="protein sequence ID" value="MDF1584950.1"/>
    <property type="molecule type" value="Genomic_DNA"/>
</dbReference>
<organism evidence="1 2">
    <name type="scientific">Marinimicrococcus flavescens</name>
    <dbReference type="NCBI Taxonomy" id="3031815"/>
    <lineage>
        <taxon>Bacteria</taxon>
        <taxon>Pseudomonadati</taxon>
        <taxon>Pseudomonadota</taxon>
        <taxon>Alphaproteobacteria</taxon>
        <taxon>Geminicoccales</taxon>
        <taxon>Geminicoccaceae</taxon>
        <taxon>Marinimicrococcus</taxon>
    </lineage>
</organism>
<proteinExistence type="predicted"/>
<gene>
    <name evidence="1" type="ORF">PZ740_00960</name>
</gene>
<comment type="caution">
    <text evidence="1">The sequence shown here is derived from an EMBL/GenBank/DDBJ whole genome shotgun (WGS) entry which is preliminary data.</text>
</comment>
<accession>A0AAP3UXK3</accession>
<dbReference type="RefSeq" id="WP_327787358.1">
    <property type="nucleotide sequence ID" value="NZ_JARGEQ010000006.1"/>
</dbReference>
<dbReference type="AlphaFoldDB" id="A0AAP3UXK3"/>
<evidence type="ECO:0000313" key="1">
    <source>
        <dbReference type="EMBL" id="MDF1584950.1"/>
    </source>
</evidence>